<evidence type="ECO:0000256" key="11">
    <source>
        <dbReference type="ARBA" id="ARBA00023136"/>
    </source>
</evidence>
<feature type="signal peptide" evidence="15">
    <location>
        <begin position="1"/>
        <end position="20"/>
    </location>
</feature>
<keyword evidence="15" id="KW-0732">Signal</keyword>
<evidence type="ECO:0000259" key="16">
    <source>
        <dbReference type="Pfam" id="PF03264"/>
    </source>
</evidence>
<feature type="binding site" description="covalent" evidence="13">
    <location>
        <position position="130"/>
    </location>
    <ligand>
        <name>heme</name>
        <dbReference type="ChEBI" id="CHEBI:30413"/>
        <label>3</label>
    </ligand>
</feature>
<dbReference type="OrthoDB" id="7360653at2"/>
<evidence type="ECO:0000256" key="2">
    <source>
        <dbReference type="ARBA" id="ARBA00007395"/>
    </source>
</evidence>
<feature type="binding site" description="covalent" evidence="13">
    <location>
        <position position="65"/>
    </location>
    <ligand>
        <name>heme</name>
        <dbReference type="ChEBI" id="CHEBI:30413"/>
        <label>2</label>
    </ligand>
</feature>
<evidence type="ECO:0000256" key="8">
    <source>
        <dbReference type="ARBA" id="ARBA00022982"/>
    </source>
</evidence>
<dbReference type="InterPro" id="IPR036280">
    <property type="entry name" value="Multihaem_cyt_sf"/>
</dbReference>
<sequence length="202" mass="21838">MKWAALGLVAVGGVIGLAVAGATTTVVEKTGTNEFCLACHEMSWPQETYTQQAHYKNASGVRAPCITCHVDSHPWTDYLWGKATAGAKDVWGHFTGKLSTREEYDARREEMSEQVWAYLERTDSETCRTCHDEAAMALEKQSQAAQFAHPQAQAANLTCISCHKGIGHGPVGDQTSAEASHRPANEMADLADGLTDVLGSEK</sequence>
<dbReference type="GO" id="GO:0005886">
    <property type="term" value="C:plasma membrane"/>
    <property type="evidence" value="ECO:0007669"/>
    <property type="project" value="UniProtKB-SubCell"/>
</dbReference>
<feature type="chain" id="PRO_5011528506" description="Cytochrome c-type protein" evidence="15">
    <location>
        <begin position="21"/>
        <end position="202"/>
    </location>
</feature>
<dbReference type="PANTHER" id="PTHR30333">
    <property type="entry name" value="CYTOCHROME C-TYPE PROTEIN"/>
    <property type="match status" value="1"/>
</dbReference>
<dbReference type="PANTHER" id="PTHR30333:SF3">
    <property type="entry name" value="CYTOCHROME C-TYPE PROTEIN TORY"/>
    <property type="match status" value="1"/>
</dbReference>
<comment type="cofactor">
    <cofactor evidence="13">
        <name>heme</name>
        <dbReference type="ChEBI" id="CHEBI:30413"/>
    </cofactor>
    <text evidence="13">Binds 4 heme groups per subunit.</text>
</comment>
<dbReference type="GO" id="GO:0009055">
    <property type="term" value="F:electron transfer activity"/>
    <property type="evidence" value="ECO:0007669"/>
    <property type="project" value="TreeGrafter"/>
</dbReference>
<keyword evidence="4" id="KW-1003">Cell membrane</keyword>
<keyword evidence="5 12" id="KW-0349">Heme</keyword>
<feature type="binding site" description="axial binding residue" evidence="14">
    <location>
        <position position="168"/>
    </location>
    <ligand>
        <name>heme</name>
        <dbReference type="ChEBI" id="CHEBI:30413"/>
        <label>2</label>
    </ligand>
    <ligandPart>
        <name>Fe</name>
        <dbReference type="ChEBI" id="CHEBI:18248"/>
    </ligandPart>
</feature>
<keyword evidence="8 12" id="KW-0249">Electron transport</keyword>
<dbReference type="Pfam" id="PF03264">
    <property type="entry name" value="Cytochrom_NNT"/>
    <property type="match status" value="1"/>
</dbReference>
<keyword evidence="10 12" id="KW-0408">Iron</keyword>
<evidence type="ECO:0000256" key="9">
    <source>
        <dbReference type="ARBA" id="ARBA00022989"/>
    </source>
</evidence>
<dbReference type="GO" id="GO:0020037">
    <property type="term" value="F:heme binding"/>
    <property type="evidence" value="ECO:0007669"/>
    <property type="project" value="InterPro"/>
</dbReference>
<evidence type="ECO:0000256" key="6">
    <source>
        <dbReference type="ARBA" id="ARBA00022692"/>
    </source>
</evidence>
<feature type="binding site" description="covalent" evidence="13">
    <location>
        <position position="68"/>
    </location>
    <ligand>
        <name>heme</name>
        <dbReference type="ChEBI" id="CHEBI:30413"/>
        <label>2</label>
    </ligand>
</feature>
<comment type="subcellular location">
    <subcellularLocation>
        <location evidence="1">Cell membrane</location>
        <topology evidence="1">Single-pass membrane protein</topology>
    </subcellularLocation>
</comment>
<dbReference type="InterPro" id="IPR005126">
    <property type="entry name" value="NapC/NirT_cyt_c_N"/>
</dbReference>
<dbReference type="EMBL" id="FMVW01000008">
    <property type="protein sequence ID" value="SCZ43863.1"/>
    <property type="molecule type" value="Genomic_DNA"/>
</dbReference>
<evidence type="ECO:0000313" key="17">
    <source>
        <dbReference type="EMBL" id="SCZ43863.1"/>
    </source>
</evidence>
<feature type="binding site" evidence="13">
    <location>
        <position position="82"/>
    </location>
    <ligand>
        <name>a menaquinol</name>
        <dbReference type="ChEBI" id="CHEBI:18151"/>
    </ligand>
</feature>
<dbReference type="InterPro" id="IPR038266">
    <property type="entry name" value="NapC/NirT_cytc_sf"/>
</dbReference>
<feature type="domain" description="NapC/NirT cytochrome c N-terminal" evidence="16">
    <location>
        <begin position="2"/>
        <end position="169"/>
    </location>
</feature>
<organism evidence="17 18">
    <name type="scientific">Afifella marina DSM 2698</name>
    <dbReference type="NCBI Taxonomy" id="1120955"/>
    <lineage>
        <taxon>Bacteria</taxon>
        <taxon>Pseudomonadati</taxon>
        <taxon>Pseudomonadota</taxon>
        <taxon>Alphaproteobacteria</taxon>
        <taxon>Hyphomicrobiales</taxon>
        <taxon>Afifellaceae</taxon>
        <taxon>Afifella</taxon>
    </lineage>
</organism>
<evidence type="ECO:0000313" key="18">
    <source>
        <dbReference type="Proteomes" id="UP000199347"/>
    </source>
</evidence>
<feature type="binding site" description="covalent" evidence="13">
    <location>
        <position position="159"/>
    </location>
    <ligand>
        <name>heme</name>
        <dbReference type="ChEBI" id="CHEBI:30413"/>
        <label>4</label>
    </ligand>
</feature>
<dbReference type="GO" id="GO:0009061">
    <property type="term" value="P:anaerobic respiration"/>
    <property type="evidence" value="ECO:0007669"/>
    <property type="project" value="TreeGrafter"/>
</dbReference>
<evidence type="ECO:0000256" key="14">
    <source>
        <dbReference type="PIRSR" id="PIRSR000013-2"/>
    </source>
</evidence>
<evidence type="ECO:0000256" key="13">
    <source>
        <dbReference type="PIRSR" id="PIRSR000013-1"/>
    </source>
</evidence>
<keyword evidence="6" id="KW-0812">Transmembrane</keyword>
<dbReference type="InterPro" id="IPR024717">
    <property type="entry name" value="NapC/NirT/NrfH"/>
</dbReference>
<dbReference type="SUPFAM" id="SSF48695">
    <property type="entry name" value="Multiheme cytochromes"/>
    <property type="match status" value="1"/>
</dbReference>
<evidence type="ECO:0000256" key="3">
    <source>
        <dbReference type="ARBA" id="ARBA00022448"/>
    </source>
</evidence>
<keyword evidence="7 12" id="KW-0479">Metal-binding</keyword>
<evidence type="ECO:0000256" key="5">
    <source>
        <dbReference type="ARBA" id="ARBA00022617"/>
    </source>
</evidence>
<feature type="binding site" description="axial binding residue" evidence="14">
    <location>
        <position position="163"/>
    </location>
    <ligand>
        <name>heme</name>
        <dbReference type="ChEBI" id="CHEBI:30413"/>
        <label>4</label>
    </ligand>
    <ligandPart>
        <name>Fe</name>
        <dbReference type="ChEBI" id="CHEBI:18248"/>
    </ligandPart>
</feature>
<dbReference type="Proteomes" id="UP000199347">
    <property type="component" value="Unassembled WGS sequence"/>
</dbReference>
<dbReference type="PIRSF" id="PIRSF000013">
    <property type="entry name" value="4_hem_cytochrm_NapC"/>
    <property type="match status" value="1"/>
</dbReference>
<evidence type="ECO:0000256" key="7">
    <source>
        <dbReference type="ARBA" id="ARBA00022723"/>
    </source>
</evidence>
<dbReference type="GO" id="GO:0019333">
    <property type="term" value="P:denitrification pathway"/>
    <property type="evidence" value="ECO:0007669"/>
    <property type="project" value="InterPro"/>
</dbReference>
<feature type="binding site" description="axial binding residue" evidence="14">
    <location>
        <position position="69"/>
    </location>
    <ligand>
        <name>heme</name>
        <dbReference type="ChEBI" id="CHEBI:30413"/>
        <label>2</label>
    </ligand>
    <ligandPart>
        <name>Fe</name>
        <dbReference type="ChEBI" id="CHEBI:18248"/>
    </ligandPart>
</feature>
<evidence type="ECO:0000256" key="4">
    <source>
        <dbReference type="ARBA" id="ARBA00022475"/>
    </source>
</evidence>
<keyword evidence="18" id="KW-1185">Reference proteome</keyword>
<feature type="binding site" description="covalent" evidence="13">
    <location>
        <position position="36"/>
    </location>
    <ligand>
        <name>heme</name>
        <dbReference type="ChEBI" id="CHEBI:30413"/>
        <label>1</label>
    </ligand>
</feature>
<dbReference type="RefSeq" id="WP_092815344.1">
    <property type="nucleotide sequence ID" value="NZ_FMVW01000008.1"/>
</dbReference>
<comment type="PTM">
    <text evidence="12">Binds 4 heme groups per subunit.</text>
</comment>
<dbReference type="STRING" id="1120955.SAMN03080610_03141"/>
<feature type="binding site" description="covalent" evidence="13">
    <location>
        <position position="39"/>
    </location>
    <ligand>
        <name>heme</name>
        <dbReference type="ChEBI" id="CHEBI:30413"/>
        <label>1</label>
    </ligand>
</feature>
<name>A0A1G5P2U2_AFIMA</name>
<evidence type="ECO:0000256" key="10">
    <source>
        <dbReference type="ARBA" id="ARBA00023004"/>
    </source>
</evidence>
<accession>A0A1G5P2U2</accession>
<comment type="similarity">
    <text evidence="2">Belongs to the NapC/NirT/NrfH family.</text>
</comment>
<reference evidence="17 18" key="1">
    <citation type="submission" date="2016-10" db="EMBL/GenBank/DDBJ databases">
        <authorList>
            <person name="de Groot N.N."/>
        </authorList>
    </citation>
    <scope>NUCLEOTIDE SEQUENCE [LARGE SCALE GENOMIC DNA]</scope>
    <source>
        <strain evidence="17 18">DSM 2698</strain>
    </source>
</reference>
<keyword evidence="11" id="KW-0472">Membrane</keyword>
<protein>
    <recommendedName>
        <fullName evidence="12">Cytochrome c-type protein</fullName>
    </recommendedName>
</protein>
<evidence type="ECO:0000256" key="12">
    <source>
        <dbReference type="PIRNR" id="PIRNR000013"/>
    </source>
</evidence>
<proteinExistence type="inferred from homology"/>
<dbReference type="InterPro" id="IPR051174">
    <property type="entry name" value="Cytochrome_c-type_ET"/>
</dbReference>
<feature type="binding site" description="covalent" evidence="13">
    <location>
        <position position="127"/>
    </location>
    <ligand>
        <name>heme</name>
        <dbReference type="ChEBI" id="CHEBI:30413"/>
        <label>3</label>
    </ligand>
</feature>
<feature type="binding site" description="axial binding residue" evidence="14">
    <location>
        <position position="42"/>
    </location>
    <ligand>
        <name>heme</name>
        <dbReference type="ChEBI" id="CHEBI:30413"/>
        <label>1</label>
    </ligand>
    <ligandPart>
        <name>Fe</name>
        <dbReference type="ChEBI" id="CHEBI:18248"/>
    </ligandPart>
</feature>
<dbReference type="Gene3D" id="1.10.3820.10">
    <property type="entry name" value="Di-heme elbow motif domain"/>
    <property type="match status" value="1"/>
</dbReference>
<feature type="binding site" description="axial binding residue" evidence="14">
    <location>
        <position position="131"/>
    </location>
    <ligand>
        <name>heme</name>
        <dbReference type="ChEBI" id="CHEBI:30413"/>
        <label>3</label>
    </ligand>
    <ligandPart>
        <name>Fe</name>
        <dbReference type="ChEBI" id="CHEBI:18248"/>
    </ligandPart>
</feature>
<evidence type="ECO:0000256" key="15">
    <source>
        <dbReference type="SAM" id="SignalP"/>
    </source>
</evidence>
<feature type="binding site" description="axial binding residue" evidence="14">
    <location>
        <position position="89"/>
    </location>
    <ligand>
        <name>heme</name>
        <dbReference type="ChEBI" id="CHEBI:30413"/>
        <label>1</label>
    </ligand>
    <ligandPart>
        <name>Fe</name>
        <dbReference type="ChEBI" id="CHEBI:18248"/>
    </ligandPart>
</feature>
<keyword evidence="3 12" id="KW-0813">Transport</keyword>
<dbReference type="AlphaFoldDB" id="A0A1G5P2U2"/>
<feature type="binding site" evidence="13">
    <location>
        <position position="89"/>
    </location>
    <ligand>
        <name>a menaquinol</name>
        <dbReference type="ChEBI" id="CHEBI:18151"/>
    </ligand>
</feature>
<evidence type="ECO:0000256" key="1">
    <source>
        <dbReference type="ARBA" id="ARBA00004162"/>
    </source>
</evidence>
<dbReference type="GO" id="GO:0046872">
    <property type="term" value="F:metal ion binding"/>
    <property type="evidence" value="ECO:0007669"/>
    <property type="project" value="UniProtKB-KW"/>
</dbReference>
<gene>
    <name evidence="17" type="ORF">SAMN03080610_03141</name>
</gene>
<keyword evidence="9" id="KW-1133">Transmembrane helix</keyword>
<feature type="binding site" description="covalent" evidence="13">
    <location>
        <position position="162"/>
    </location>
    <ligand>
        <name>heme</name>
        <dbReference type="ChEBI" id="CHEBI:30413"/>
        <label>4</label>
    </ligand>
</feature>